<proteinExistence type="predicted"/>
<sequence>MVQYYVCHVGQNAKCTTSGTERSHLPTLTPTLPRELSPQPGEWEKSMGRHEPMGEHELEANGQRNRRMNELTCGPPVAREKASCVLTHSREKSKTTSYGAYM</sequence>
<dbReference type="AlphaFoldDB" id="A0A448X5L9"/>
<gene>
    <name evidence="2" type="ORF">PXEA_LOCUS22094</name>
</gene>
<keyword evidence="3" id="KW-1185">Reference proteome</keyword>
<evidence type="ECO:0000313" key="3">
    <source>
        <dbReference type="Proteomes" id="UP000784294"/>
    </source>
</evidence>
<dbReference type="EMBL" id="CAAALY010096632">
    <property type="protein sequence ID" value="VEL28654.1"/>
    <property type="molecule type" value="Genomic_DNA"/>
</dbReference>
<feature type="compositionally biased region" description="Basic and acidic residues" evidence="1">
    <location>
        <begin position="78"/>
        <end position="94"/>
    </location>
</feature>
<dbReference type="Proteomes" id="UP000784294">
    <property type="component" value="Unassembled WGS sequence"/>
</dbReference>
<organism evidence="2 3">
    <name type="scientific">Protopolystoma xenopodis</name>
    <dbReference type="NCBI Taxonomy" id="117903"/>
    <lineage>
        <taxon>Eukaryota</taxon>
        <taxon>Metazoa</taxon>
        <taxon>Spiralia</taxon>
        <taxon>Lophotrochozoa</taxon>
        <taxon>Platyhelminthes</taxon>
        <taxon>Monogenea</taxon>
        <taxon>Polyopisthocotylea</taxon>
        <taxon>Polystomatidea</taxon>
        <taxon>Polystomatidae</taxon>
        <taxon>Protopolystoma</taxon>
    </lineage>
</organism>
<evidence type="ECO:0000313" key="2">
    <source>
        <dbReference type="EMBL" id="VEL28654.1"/>
    </source>
</evidence>
<evidence type="ECO:0000256" key="1">
    <source>
        <dbReference type="SAM" id="MobiDB-lite"/>
    </source>
</evidence>
<feature type="compositionally biased region" description="Basic and acidic residues" evidence="1">
    <location>
        <begin position="42"/>
        <end position="59"/>
    </location>
</feature>
<name>A0A448X5L9_9PLAT</name>
<feature type="region of interest" description="Disordered" evidence="1">
    <location>
        <begin position="16"/>
        <end position="102"/>
    </location>
</feature>
<accession>A0A448X5L9</accession>
<comment type="caution">
    <text evidence="2">The sequence shown here is derived from an EMBL/GenBank/DDBJ whole genome shotgun (WGS) entry which is preliminary data.</text>
</comment>
<protein>
    <submittedName>
        <fullName evidence="2">Uncharacterized protein</fullName>
    </submittedName>
</protein>
<reference evidence="2" key="1">
    <citation type="submission" date="2018-11" db="EMBL/GenBank/DDBJ databases">
        <authorList>
            <consortium name="Pathogen Informatics"/>
        </authorList>
    </citation>
    <scope>NUCLEOTIDE SEQUENCE</scope>
</reference>